<organism evidence="2 3">
    <name type="scientific">Stylophora pistillata</name>
    <name type="common">Smooth cauliflower coral</name>
    <dbReference type="NCBI Taxonomy" id="50429"/>
    <lineage>
        <taxon>Eukaryota</taxon>
        <taxon>Metazoa</taxon>
        <taxon>Cnidaria</taxon>
        <taxon>Anthozoa</taxon>
        <taxon>Hexacorallia</taxon>
        <taxon>Scleractinia</taxon>
        <taxon>Astrocoeniina</taxon>
        <taxon>Pocilloporidae</taxon>
        <taxon>Stylophora</taxon>
    </lineage>
</organism>
<dbReference type="SUPFAM" id="SSF56672">
    <property type="entry name" value="DNA/RNA polymerases"/>
    <property type="match status" value="1"/>
</dbReference>
<dbReference type="Proteomes" id="UP000225706">
    <property type="component" value="Unassembled WGS sequence"/>
</dbReference>
<dbReference type="InterPro" id="IPR043502">
    <property type="entry name" value="DNA/RNA_pol_sf"/>
</dbReference>
<dbReference type="PROSITE" id="PS50878">
    <property type="entry name" value="RT_POL"/>
    <property type="match status" value="1"/>
</dbReference>
<keyword evidence="2" id="KW-0808">Transferase</keyword>
<dbReference type="Pfam" id="PF00078">
    <property type="entry name" value="RVT_1"/>
    <property type="match status" value="1"/>
</dbReference>
<dbReference type="GO" id="GO:0003964">
    <property type="term" value="F:RNA-directed DNA polymerase activity"/>
    <property type="evidence" value="ECO:0007669"/>
    <property type="project" value="UniProtKB-KW"/>
</dbReference>
<feature type="domain" description="Reverse transcriptase" evidence="1">
    <location>
        <begin position="47"/>
        <end position="313"/>
    </location>
</feature>
<comment type="caution">
    <text evidence="2">The sequence shown here is derived from an EMBL/GenBank/DDBJ whole genome shotgun (WGS) entry which is preliminary data.</text>
</comment>
<dbReference type="CDD" id="cd01650">
    <property type="entry name" value="RT_nLTR_like"/>
    <property type="match status" value="1"/>
</dbReference>
<keyword evidence="2" id="KW-0695">RNA-directed DNA polymerase</keyword>
<dbReference type="PANTHER" id="PTHR33332">
    <property type="entry name" value="REVERSE TRANSCRIPTASE DOMAIN-CONTAINING PROTEIN"/>
    <property type="match status" value="1"/>
</dbReference>
<reference evidence="3" key="1">
    <citation type="journal article" date="2017" name="bioRxiv">
        <title>Comparative analysis of the genomes of Stylophora pistillata and Acropora digitifera provides evidence for extensive differences between species of corals.</title>
        <authorList>
            <person name="Voolstra C.R."/>
            <person name="Li Y."/>
            <person name="Liew Y.J."/>
            <person name="Baumgarten S."/>
            <person name="Zoccola D."/>
            <person name="Flot J.-F."/>
            <person name="Tambutte S."/>
            <person name="Allemand D."/>
            <person name="Aranda M."/>
        </authorList>
    </citation>
    <scope>NUCLEOTIDE SEQUENCE [LARGE SCALE GENOMIC DNA]</scope>
</reference>
<name>A0A2B4R720_STYPI</name>
<gene>
    <name evidence="2" type="ORF">AWC38_SpisGene23396</name>
</gene>
<protein>
    <submittedName>
        <fullName evidence="2">Putative RNA-directed DNA polymerase from transposon X-element</fullName>
    </submittedName>
</protein>
<proteinExistence type="predicted"/>
<keyword evidence="2" id="KW-0548">Nucleotidyltransferase</keyword>
<accession>A0A2B4R720</accession>
<keyword evidence="3" id="KW-1185">Reference proteome</keyword>
<dbReference type="AlphaFoldDB" id="A0A2B4R720"/>
<sequence>MCSSANVGELLLTLDVNKATGPDGLSARLLREAASVISDPLSKLFNMSLNRGKLPRDWKSANITPVYKNGGKEYVSNYRPISLTSLVVKTLEKLVTRHIMAHLEDHDLLSPHQYGFRAGFSCTSQLIRLFHSWASALDKNKTSDVVFLDFEKAFDSVPHKHLISKLGRYGINGQILEWLGDFLQDRFQRVVLEGESSDWSMVYSGVPQGSIVGPMLFLLYVNDIPENLSCSSEMFADDTLLFNSDHPSSVHQPVCESLSQIVDWCKKWLLKLKATKSKCMKITRSRSVTPCSYNINSIPLEQVKTHKHLGVIISSDLSWKPHVLSVAAKANKILGLLKRTFGKSSEAISIGYKSMVRPIVEYACPVWNPHQQYLSDKLERVQRNASRWILGSSIDYSERLKYLGWPTLNSRREFLSLVQLFKFINGFSRVDLSKEADEIKLKTEEKKTAKGEEIDEVCVWSNEIDKVIQSVEAEIEYLGKCLEEVKKKSQMAEKESEKATIAKETEEQLAFEKVQWEIKLDYEKKSRELSSKKGKGLPGDSAEIDTTDLSAVTKFAYLKELLVTKVRADIDGLPFNLEGGNQADVCEEFKEQLTRGPEGCYETGLPWRGNHPQLPNNRVGSLKRLESIIQKLEKNKILQKYDAIIKDQLNEGLVEQASGPPVGKEFYIPHKAVVREAAESTKLRIVSVAKVSTREFEERRAVRRSLGTAEPTRKRRQFIGMPMADPDDKNCEKCGKVGIVTEPIKGHDGVALRAKLHTGASQLEQAVQQLYPLELSCDRLGDGDRPPTTKLRIEVPVFRPLHDAAVAARLLMEDLVPHEEGD</sequence>
<evidence type="ECO:0000259" key="1">
    <source>
        <dbReference type="PROSITE" id="PS50878"/>
    </source>
</evidence>
<evidence type="ECO:0000313" key="3">
    <source>
        <dbReference type="Proteomes" id="UP000225706"/>
    </source>
</evidence>
<evidence type="ECO:0000313" key="2">
    <source>
        <dbReference type="EMBL" id="PFX12613.1"/>
    </source>
</evidence>
<dbReference type="InterPro" id="IPR000477">
    <property type="entry name" value="RT_dom"/>
</dbReference>
<dbReference type="OrthoDB" id="5979331at2759"/>
<dbReference type="EMBL" id="LSMT01001260">
    <property type="protein sequence ID" value="PFX12613.1"/>
    <property type="molecule type" value="Genomic_DNA"/>
</dbReference>